<reference evidence="6" key="2">
    <citation type="submission" date="2025-08" db="UniProtKB">
        <authorList>
            <consortium name="Ensembl"/>
        </authorList>
    </citation>
    <scope>IDENTIFICATION</scope>
</reference>
<sequence length="240" mass="28097">LALIDHNHLASRGIRGDCGPHQNQVSRETKFTVQASPWMSSPTVALFLLELRGYSKLYDDTGDVISFLFFTDMLIYWIHRGLHHRHVYKRIHKPYHIWKIPTPFASHTFHPVDGFLQSLPYHIYPFIFPLHKVVYLDLYILVNIWTISIHDGDFHVPKILKPFINDSAHHTDHHMFFDYNYGQYFTLWDRIGGSFTNPSSFEGKGPLSYLKKMTEEKCNSHAENGCKNEKLFNGEFTKTE</sequence>
<dbReference type="AlphaFoldDB" id="A0A8C5XW14"/>
<dbReference type="Proteomes" id="UP000694394">
    <property type="component" value="Chromosome X"/>
</dbReference>
<keyword evidence="4" id="KW-0472">Membrane</keyword>
<evidence type="ECO:0000313" key="7">
    <source>
        <dbReference type="Proteomes" id="UP000694394"/>
    </source>
</evidence>
<keyword evidence="2" id="KW-0812">Transmembrane</keyword>
<name>A0A8C5XW14_MICMU</name>
<keyword evidence="3" id="KW-1133">Transmembrane helix</keyword>
<comment type="subcellular location">
    <subcellularLocation>
        <location evidence="1">Membrane</location>
    </subcellularLocation>
</comment>
<feature type="domain" description="Fatty acid hydroxylase" evidence="5">
    <location>
        <begin position="65"/>
        <end position="193"/>
    </location>
</feature>
<reference evidence="6" key="3">
    <citation type="submission" date="2025-09" db="UniProtKB">
        <authorList>
            <consortium name="Ensembl"/>
        </authorList>
    </citation>
    <scope>IDENTIFICATION</scope>
</reference>
<evidence type="ECO:0000256" key="2">
    <source>
        <dbReference type="ARBA" id="ARBA00022692"/>
    </source>
</evidence>
<protein>
    <recommendedName>
        <fullName evidence="5">Fatty acid hydroxylase domain-containing protein</fullName>
    </recommendedName>
</protein>
<evidence type="ECO:0000313" key="6">
    <source>
        <dbReference type="Ensembl" id="ENSMICP00000042135.1"/>
    </source>
</evidence>
<evidence type="ECO:0000256" key="3">
    <source>
        <dbReference type="ARBA" id="ARBA00022989"/>
    </source>
</evidence>
<evidence type="ECO:0000256" key="1">
    <source>
        <dbReference type="ARBA" id="ARBA00004370"/>
    </source>
</evidence>
<proteinExistence type="predicted"/>
<dbReference type="Ensembl" id="ENSMICT00000059068.1">
    <property type="protein sequence ID" value="ENSMICP00000042135.1"/>
    <property type="gene ID" value="ENSMICG00000044078.1"/>
</dbReference>
<dbReference type="InterPro" id="IPR050307">
    <property type="entry name" value="Sterol_Desaturase_Related"/>
</dbReference>
<dbReference type="Pfam" id="PF04116">
    <property type="entry name" value="FA_hydroxylase"/>
    <property type="match status" value="1"/>
</dbReference>
<evidence type="ECO:0000259" key="5">
    <source>
        <dbReference type="Pfam" id="PF04116"/>
    </source>
</evidence>
<dbReference type="GeneTree" id="ENSGT00550000075101"/>
<dbReference type="GO" id="GO:0016491">
    <property type="term" value="F:oxidoreductase activity"/>
    <property type="evidence" value="ECO:0007669"/>
    <property type="project" value="InterPro"/>
</dbReference>
<dbReference type="EMBL" id="ABDC03035434">
    <property type="status" value="NOT_ANNOTATED_CDS"/>
    <property type="molecule type" value="Genomic_DNA"/>
</dbReference>
<evidence type="ECO:0000256" key="4">
    <source>
        <dbReference type="ARBA" id="ARBA00023136"/>
    </source>
</evidence>
<accession>A0A8C5XW14</accession>
<dbReference type="GO" id="GO:0008610">
    <property type="term" value="P:lipid biosynthetic process"/>
    <property type="evidence" value="ECO:0007669"/>
    <property type="project" value="InterPro"/>
</dbReference>
<reference evidence="6" key="1">
    <citation type="submission" date="2016-12" db="EMBL/GenBank/DDBJ databases">
        <title>Mouse lemur reference genome and diversity panel.</title>
        <authorList>
            <person name="Harris R."/>
            <person name="Larsen P."/>
            <person name="Liu Y."/>
            <person name="Hughes D.S."/>
            <person name="Murali S."/>
            <person name="Raveendran M."/>
            <person name="Korchina V."/>
            <person name="Wang M."/>
            <person name="Jhangiani S."/>
            <person name="Bandaranaike D."/>
            <person name="Bellair M."/>
            <person name="Blankenburg K."/>
            <person name="Chao H."/>
            <person name="Dahdouli M."/>
            <person name="Dinh H."/>
            <person name="Doddapaneni H."/>
            <person name="English A."/>
            <person name="Firestine M."/>
            <person name="Gnanaolivu R."/>
            <person name="Gross S."/>
            <person name="Hernandez B."/>
            <person name="Javaid M."/>
            <person name="Jayaseelan J."/>
            <person name="Jones J."/>
            <person name="Khan Z."/>
            <person name="Kovar C."/>
            <person name="Kurapati P."/>
            <person name="Le B."/>
            <person name="Lee S."/>
            <person name="Li M."/>
            <person name="Mathew T."/>
            <person name="Narasimhan A."/>
            <person name="Ngo D."/>
            <person name="Nguyen L."/>
            <person name="Okwuonu G."/>
            <person name="Ongeri F."/>
            <person name="Osuji N."/>
            <person name="Pu L.-L."/>
            <person name="Puazo M."/>
            <person name="Quiroz J."/>
            <person name="Raj R."/>
            <person name="Rajbhandari K."/>
            <person name="Reid J.G."/>
            <person name="Santibanez J."/>
            <person name="Sexton D."/>
            <person name="Skinner E."/>
            <person name="Vee V."/>
            <person name="Weissenberger G."/>
            <person name="Wu Y."/>
            <person name="Xin Y."/>
            <person name="Han Y."/>
            <person name="Campbell C."/>
            <person name="Brown A."/>
            <person name="Sullivan B."/>
            <person name="Shelton J."/>
            <person name="Brown S."/>
            <person name="Dudchenko O."/>
            <person name="Machol I."/>
            <person name="Durand N."/>
            <person name="Shamim M."/>
            <person name="Lieberman A."/>
            <person name="Muzny D.M."/>
            <person name="Richards S."/>
            <person name="Yoder A."/>
            <person name="Worley K.C."/>
            <person name="Rogers J."/>
            <person name="Gibbs R.A."/>
        </authorList>
    </citation>
    <scope>NUCLEOTIDE SEQUENCE [LARGE SCALE GENOMIC DNA]</scope>
</reference>
<dbReference type="InterPro" id="IPR006694">
    <property type="entry name" value="Fatty_acid_hydroxylase"/>
</dbReference>
<dbReference type="PANTHER" id="PTHR11863">
    <property type="entry name" value="STEROL DESATURASE"/>
    <property type="match status" value="1"/>
</dbReference>
<keyword evidence="7" id="KW-1185">Reference proteome</keyword>
<dbReference type="GO" id="GO:0016020">
    <property type="term" value="C:membrane"/>
    <property type="evidence" value="ECO:0007669"/>
    <property type="project" value="UniProtKB-SubCell"/>
</dbReference>
<organism evidence="6 7">
    <name type="scientific">Microcebus murinus</name>
    <name type="common">Gray mouse lemur</name>
    <name type="synonym">Lemur murinus</name>
    <dbReference type="NCBI Taxonomy" id="30608"/>
    <lineage>
        <taxon>Eukaryota</taxon>
        <taxon>Metazoa</taxon>
        <taxon>Chordata</taxon>
        <taxon>Craniata</taxon>
        <taxon>Vertebrata</taxon>
        <taxon>Euteleostomi</taxon>
        <taxon>Mammalia</taxon>
        <taxon>Eutheria</taxon>
        <taxon>Euarchontoglires</taxon>
        <taxon>Primates</taxon>
        <taxon>Strepsirrhini</taxon>
        <taxon>Lemuriformes</taxon>
        <taxon>Cheirogaleidae</taxon>
        <taxon>Microcebus</taxon>
    </lineage>
</organism>
<dbReference type="GO" id="GO:0005506">
    <property type="term" value="F:iron ion binding"/>
    <property type="evidence" value="ECO:0007669"/>
    <property type="project" value="InterPro"/>
</dbReference>